<evidence type="ECO:0000256" key="1">
    <source>
        <dbReference type="ARBA" id="ARBA00007430"/>
    </source>
</evidence>
<comment type="similarity">
    <text evidence="1">Belongs to the polysaccharide synthase family.</text>
</comment>
<feature type="transmembrane region" description="Helical" evidence="2">
    <location>
        <begin position="17"/>
        <end position="38"/>
    </location>
</feature>
<name>A0A0P1FE89_9RHOB</name>
<dbReference type="PANTHER" id="PTHR43318">
    <property type="entry name" value="UDP-N-ACETYLGLUCOSAMINE 4,6-DEHYDRATASE"/>
    <property type="match status" value="1"/>
</dbReference>
<dbReference type="CDD" id="cd05237">
    <property type="entry name" value="UDP_invert_4-6DH_SDR_e"/>
    <property type="match status" value="1"/>
</dbReference>
<dbReference type="GO" id="GO:0016829">
    <property type="term" value="F:lyase activity"/>
    <property type="evidence" value="ECO:0007669"/>
    <property type="project" value="UniProtKB-KW"/>
</dbReference>
<reference evidence="5 7" key="2">
    <citation type="submission" date="2015-09" db="EMBL/GenBank/DDBJ databases">
        <authorList>
            <consortium name="Swine Surveillance"/>
        </authorList>
    </citation>
    <scope>NUCLEOTIDE SEQUENCE [LARGE SCALE GENOMIC DNA]</scope>
    <source>
        <strain evidence="5 7">5120</strain>
    </source>
</reference>
<dbReference type="EC" id="4.2.1.135" evidence="5"/>
<proteinExistence type="inferred from homology"/>
<keyword evidence="2" id="KW-0472">Membrane</keyword>
<evidence type="ECO:0000313" key="7">
    <source>
        <dbReference type="Proteomes" id="UP000051887"/>
    </source>
</evidence>
<evidence type="ECO:0000313" key="6">
    <source>
        <dbReference type="Proteomes" id="UP000051086"/>
    </source>
</evidence>
<feature type="transmembrane region" description="Helical" evidence="2">
    <location>
        <begin position="83"/>
        <end position="105"/>
    </location>
</feature>
<feature type="transmembrane region" description="Helical" evidence="2">
    <location>
        <begin position="50"/>
        <end position="71"/>
    </location>
</feature>
<dbReference type="EMBL" id="CYSB01000026">
    <property type="protein sequence ID" value="CUH66499.1"/>
    <property type="molecule type" value="Genomic_DNA"/>
</dbReference>
<keyword evidence="2" id="KW-0812">Transmembrane</keyword>
<reference evidence="4 6" key="1">
    <citation type="submission" date="2015-09" db="EMBL/GenBank/DDBJ databases">
        <authorList>
            <person name="Rodrigo-Torres L."/>
            <person name="Arahal D.R."/>
        </authorList>
    </citation>
    <scope>NUCLEOTIDE SEQUENCE [LARGE SCALE GENOMIC DNA]</scope>
    <source>
        <strain evidence="4 6">CECT 5118</strain>
    </source>
</reference>
<evidence type="ECO:0000259" key="3">
    <source>
        <dbReference type="Pfam" id="PF02719"/>
    </source>
</evidence>
<dbReference type="AlphaFoldDB" id="A0A0P1FE89"/>
<sequence>MTLYSFVSHLGDQNKRLFFMAIDLLVAPLSLLLTLFLLQSLSQMIQQPVALLTLLVFASLFCASTANVLGLHRLSLNAYESSGILRSCLVAALVAVACSSLSFVTNTGLPTALFAVFAMVLLIGIAMSRLLLRQLVLAIYRTGPGRTRLIIYGAGQTGLQLAAALRAGDDVELVAFVDDNPKLQSLTLMGAAVYASSRIEDLVNRKEVNRVVLAMPSATPSTHAKIAMRLRRYGCEVHTLPSFADLLTDVDLSKRYSPVPIDELLGRTGLDEDLPAVSHAYQGHRLLVTGAGGSIGSELCRQLVACRPSHLVLLDHSELALYSIEKELQSIAPDLPITAILGSVCDRKMMESLLQQNQIEVVLHAAAYKHVPMVEKNEIAGLQNNVIGTKTLADAARLAGVERFILVSSDKAVRPTNIMGASKRLAEMAVQDLATRSDGTMFSMVRFGNVMGSSGSVIPLFEEQIARGGPVTLTHNDVARYFMTISEAARLVLLAGTFSRGGDVFVLDMGDLVPIRRLARQMIEGAGFEVRDEGNPDGDVEIKVTGLRPGEKLIEELLISPDMLTTPHPKILRAQEGLLSEIEIATALKDLRLAIEENDASAARDVIKRWVETQEEADREGTTNAP</sequence>
<evidence type="ECO:0000313" key="4">
    <source>
        <dbReference type="EMBL" id="CUH66499.1"/>
    </source>
</evidence>
<dbReference type="RefSeq" id="WP_058242555.1">
    <property type="nucleotide sequence ID" value="NZ_CYSB01000026.1"/>
</dbReference>
<dbReference type="InterPro" id="IPR051203">
    <property type="entry name" value="Polysaccharide_Synthase-Rel"/>
</dbReference>
<evidence type="ECO:0000313" key="5">
    <source>
        <dbReference type="EMBL" id="CUH71233.1"/>
    </source>
</evidence>
<dbReference type="Gene3D" id="3.40.50.720">
    <property type="entry name" value="NAD(P)-binding Rossmann-like Domain"/>
    <property type="match status" value="2"/>
</dbReference>
<dbReference type="Proteomes" id="UP000051887">
    <property type="component" value="Unassembled WGS sequence"/>
</dbReference>
<dbReference type="Pfam" id="PF02719">
    <property type="entry name" value="Polysacc_synt_2"/>
    <property type="match status" value="1"/>
</dbReference>
<feature type="transmembrane region" description="Helical" evidence="2">
    <location>
        <begin position="111"/>
        <end position="132"/>
    </location>
</feature>
<dbReference type="InterPro" id="IPR036291">
    <property type="entry name" value="NAD(P)-bd_dom_sf"/>
</dbReference>
<accession>A0A0P1FE89</accession>
<dbReference type="Proteomes" id="UP000051086">
    <property type="component" value="Unassembled WGS sequence"/>
</dbReference>
<evidence type="ECO:0000256" key="2">
    <source>
        <dbReference type="SAM" id="Phobius"/>
    </source>
</evidence>
<dbReference type="OrthoDB" id="9803111at2"/>
<dbReference type="InterPro" id="IPR003869">
    <property type="entry name" value="Polysac_CapD-like"/>
</dbReference>
<keyword evidence="2" id="KW-1133">Transmembrane helix</keyword>
<gene>
    <name evidence="5" type="primary">pglF</name>
    <name evidence="4" type="ORF">TL5118_01786</name>
    <name evidence="5" type="ORF">TL5120_01019</name>
</gene>
<dbReference type="PANTHER" id="PTHR43318:SF1">
    <property type="entry name" value="POLYSACCHARIDE BIOSYNTHESIS PROTEIN EPSC-RELATED"/>
    <property type="match status" value="1"/>
</dbReference>
<feature type="domain" description="Polysaccharide biosynthesis protein CapD-like" evidence="3">
    <location>
        <begin position="286"/>
        <end position="575"/>
    </location>
</feature>
<organism evidence="5 7">
    <name type="scientific">Thalassovita autumnalis</name>
    <dbReference type="NCBI Taxonomy" id="2072972"/>
    <lineage>
        <taxon>Bacteria</taxon>
        <taxon>Pseudomonadati</taxon>
        <taxon>Pseudomonadota</taxon>
        <taxon>Alphaproteobacteria</taxon>
        <taxon>Rhodobacterales</taxon>
        <taxon>Roseobacteraceae</taxon>
        <taxon>Thalassovita</taxon>
    </lineage>
</organism>
<protein>
    <submittedName>
        <fullName evidence="5">UDP-N-acetyl-alpha-D-glucosamine C6 dehydratase</fullName>
        <ecNumber evidence="5">4.2.1.135</ecNumber>
    </submittedName>
</protein>
<keyword evidence="5" id="KW-0456">Lyase</keyword>
<dbReference type="EMBL" id="CYSC01000017">
    <property type="protein sequence ID" value="CUH71233.1"/>
    <property type="molecule type" value="Genomic_DNA"/>
</dbReference>
<dbReference type="Pfam" id="PF13727">
    <property type="entry name" value="CoA_binding_3"/>
    <property type="match status" value="1"/>
</dbReference>
<dbReference type="SUPFAM" id="SSF51735">
    <property type="entry name" value="NAD(P)-binding Rossmann-fold domains"/>
    <property type="match status" value="2"/>
</dbReference>
<keyword evidence="6" id="KW-1185">Reference proteome</keyword>